<dbReference type="PANTHER" id="PTHR43462">
    <property type="entry name" value="ALANYL-TRNA EDITING PROTEIN"/>
    <property type="match status" value="1"/>
</dbReference>
<proteinExistence type="predicted"/>
<keyword evidence="3" id="KW-0862">Zinc</keyword>
<dbReference type="RefSeq" id="WP_118233818.1">
    <property type="nucleotide sequence ID" value="NZ_QRHL01000001.1"/>
</dbReference>
<organism evidence="5 6">
    <name type="scientific">Fusobacterium mortiferum</name>
    <dbReference type="NCBI Taxonomy" id="850"/>
    <lineage>
        <taxon>Bacteria</taxon>
        <taxon>Fusobacteriati</taxon>
        <taxon>Fusobacteriota</taxon>
        <taxon>Fusobacteriia</taxon>
        <taxon>Fusobacteriales</taxon>
        <taxon>Fusobacteriaceae</taxon>
        <taxon>Fusobacterium</taxon>
    </lineage>
</organism>
<dbReference type="GO" id="GO:0002161">
    <property type="term" value="F:aminoacyl-tRNA deacylase activity"/>
    <property type="evidence" value="ECO:0007669"/>
    <property type="project" value="UniProtKB-ARBA"/>
</dbReference>
<dbReference type="InterPro" id="IPR018163">
    <property type="entry name" value="Thr/Ala-tRNA-synth_IIc_edit"/>
</dbReference>
<dbReference type="SMART" id="SM00863">
    <property type="entry name" value="tRNA_SAD"/>
    <property type="match status" value="1"/>
</dbReference>
<dbReference type="InterPro" id="IPR051335">
    <property type="entry name" value="Alanyl-tRNA_Editing_Enzymes"/>
</dbReference>
<dbReference type="Gene3D" id="3.30.980.10">
    <property type="entry name" value="Threonyl-trna Synthetase, Chain A, domain 2"/>
    <property type="match status" value="1"/>
</dbReference>
<feature type="domain" description="Threonyl/alanyl tRNA synthetase SAD" evidence="4">
    <location>
        <begin position="167"/>
        <end position="210"/>
    </location>
</feature>
<evidence type="ECO:0000313" key="5">
    <source>
        <dbReference type="EMBL" id="RHF74820.1"/>
    </source>
</evidence>
<dbReference type="GO" id="GO:0046872">
    <property type="term" value="F:metal ion binding"/>
    <property type="evidence" value="ECO:0007669"/>
    <property type="project" value="UniProtKB-KW"/>
</dbReference>
<dbReference type="SUPFAM" id="SSF55186">
    <property type="entry name" value="ThrRS/AlaRS common domain"/>
    <property type="match status" value="1"/>
</dbReference>
<name>A0A414Q1Z8_FUSMR</name>
<evidence type="ECO:0000256" key="2">
    <source>
        <dbReference type="ARBA" id="ARBA00022723"/>
    </source>
</evidence>
<sequence length="371" mass="42825">MKVSVKNCEKIKNGYLVEVEPKDILYIDGKGGQLGDRGKIEEAQILEVKESGVVVDRELEYGEYEIKIDYIRQKDIACQHTAQHMFSAIAYNDYKLNTVGFRMAEEYTTVDLDSDEITEEVIEELERKANEVIKKAIQLKIFIMNNEEARKIEGLRKAIKEKVVGDVRFVEIPGVDLGACAGFHVENTKDIQLFKIINHEKIKGNYTRFYFLAGERALKDYSFKHKLLKDLCHVFSCKDYEIMEMLDKTLDEKKKIESEYKNLASQYVEFLANKLLKESEIVGEYQPIFYFGDSTVAQFLGKFMGEKNILITGFNNNFSIIAQNFNCKDFIHYLVKEKSTLKGGGNQIKGNLKGDIDKEELKKLLVEYIER</sequence>
<keyword evidence="2" id="KW-0479">Metal-binding</keyword>
<dbReference type="AlphaFoldDB" id="A0A414Q1Z8"/>
<evidence type="ECO:0000259" key="4">
    <source>
        <dbReference type="SMART" id="SM00863"/>
    </source>
</evidence>
<comment type="caution">
    <text evidence="5">The sequence shown here is derived from an EMBL/GenBank/DDBJ whole genome shotgun (WGS) entry which is preliminary data.</text>
</comment>
<reference evidence="5 6" key="1">
    <citation type="submission" date="2018-08" db="EMBL/GenBank/DDBJ databases">
        <title>A genome reference for cultivated species of the human gut microbiota.</title>
        <authorList>
            <person name="Zou Y."/>
            <person name="Xue W."/>
            <person name="Luo G."/>
        </authorList>
    </citation>
    <scope>NUCLEOTIDE SEQUENCE [LARGE SCALE GENOMIC DNA]</scope>
    <source>
        <strain evidence="5 6">AM25-1</strain>
    </source>
</reference>
<dbReference type="Proteomes" id="UP000284676">
    <property type="component" value="Unassembled WGS sequence"/>
</dbReference>
<dbReference type="Pfam" id="PF07973">
    <property type="entry name" value="tRNA_SAD"/>
    <property type="match status" value="1"/>
</dbReference>
<dbReference type="PANTHER" id="PTHR43462:SF1">
    <property type="entry name" value="ALANYL-TRNA EDITING PROTEIN AARSD1"/>
    <property type="match status" value="1"/>
</dbReference>
<protein>
    <submittedName>
        <fullName evidence="5">Alanyl-tRNA editing protein</fullName>
    </submittedName>
</protein>
<dbReference type="GO" id="GO:0005524">
    <property type="term" value="F:ATP binding"/>
    <property type="evidence" value="ECO:0007669"/>
    <property type="project" value="InterPro"/>
</dbReference>
<evidence type="ECO:0000313" key="6">
    <source>
        <dbReference type="Proteomes" id="UP000284676"/>
    </source>
</evidence>
<evidence type="ECO:0000256" key="1">
    <source>
        <dbReference type="ARBA" id="ARBA00001947"/>
    </source>
</evidence>
<comment type="cofactor">
    <cofactor evidence="1">
        <name>Zn(2+)</name>
        <dbReference type="ChEBI" id="CHEBI:29105"/>
    </cofactor>
</comment>
<dbReference type="InterPro" id="IPR012947">
    <property type="entry name" value="tRNA_SAD"/>
</dbReference>
<accession>A0A414Q1Z8</accession>
<gene>
    <name evidence="5" type="ORF">DW663_00060</name>
</gene>
<dbReference type="GO" id="GO:0043039">
    <property type="term" value="P:tRNA aminoacylation"/>
    <property type="evidence" value="ECO:0007669"/>
    <property type="project" value="InterPro"/>
</dbReference>
<dbReference type="GO" id="GO:0004812">
    <property type="term" value="F:aminoacyl-tRNA ligase activity"/>
    <property type="evidence" value="ECO:0007669"/>
    <property type="project" value="InterPro"/>
</dbReference>
<evidence type="ECO:0000256" key="3">
    <source>
        <dbReference type="ARBA" id="ARBA00022833"/>
    </source>
</evidence>
<dbReference type="EMBL" id="QRHL01000001">
    <property type="protein sequence ID" value="RHF74820.1"/>
    <property type="molecule type" value="Genomic_DNA"/>
</dbReference>